<dbReference type="EMBL" id="BLAE01000007">
    <property type="protein sequence ID" value="GES07787.1"/>
    <property type="molecule type" value="Genomic_DNA"/>
</dbReference>
<name>A0A5M3WFF3_9ACTN</name>
<reference evidence="1 2" key="1">
    <citation type="submission" date="2019-10" db="EMBL/GenBank/DDBJ databases">
        <title>Whole genome shotgun sequence of Acrocarpospora macrocephala NBRC 16266.</title>
        <authorList>
            <person name="Ichikawa N."/>
            <person name="Kimura A."/>
            <person name="Kitahashi Y."/>
            <person name="Komaki H."/>
            <person name="Oguchi A."/>
        </authorList>
    </citation>
    <scope>NUCLEOTIDE SEQUENCE [LARGE SCALE GENOMIC DNA]</scope>
    <source>
        <strain evidence="1 2">NBRC 16266</strain>
    </source>
</reference>
<dbReference type="InterPro" id="IPR023846">
    <property type="entry name" value="CHP04042_MSMEG0570"/>
</dbReference>
<sequence length="91" mass="10036">MPEMYFRVRWPDGSVQRCYSPSLVVEDYLSPGQAYPTADFVARCENALRIASDRVAAKYGFACTAAAQQLTEIVEKAAGQPGDVLVEGFER</sequence>
<protein>
    <recommendedName>
        <fullName evidence="3">MSMEG_0570 family nitrogen starvation response protein</fullName>
    </recommendedName>
</protein>
<organism evidence="1 2">
    <name type="scientific">Acrocarpospora macrocephala</name>
    <dbReference type="NCBI Taxonomy" id="150177"/>
    <lineage>
        <taxon>Bacteria</taxon>
        <taxon>Bacillati</taxon>
        <taxon>Actinomycetota</taxon>
        <taxon>Actinomycetes</taxon>
        <taxon>Streptosporangiales</taxon>
        <taxon>Streptosporangiaceae</taxon>
        <taxon>Acrocarpospora</taxon>
    </lineage>
</organism>
<gene>
    <name evidence="1" type="ORF">Amac_013820</name>
</gene>
<dbReference type="NCBIfam" id="TIGR04042">
    <property type="entry name" value="MSMEG_0570_fam"/>
    <property type="match status" value="1"/>
</dbReference>
<accession>A0A5M3WFF3</accession>
<evidence type="ECO:0008006" key="3">
    <source>
        <dbReference type="Google" id="ProtNLM"/>
    </source>
</evidence>
<dbReference type="AlphaFoldDB" id="A0A5M3WFF3"/>
<proteinExistence type="predicted"/>
<comment type="caution">
    <text evidence="1">The sequence shown here is derived from an EMBL/GenBank/DDBJ whole genome shotgun (WGS) entry which is preliminary data.</text>
</comment>
<keyword evidence="2" id="KW-1185">Reference proteome</keyword>
<dbReference type="OrthoDB" id="195104at2"/>
<evidence type="ECO:0000313" key="2">
    <source>
        <dbReference type="Proteomes" id="UP000331127"/>
    </source>
</evidence>
<dbReference type="Proteomes" id="UP000331127">
    <property type="component" value="Unassembled WGS sequence"/>
</dbReference>
<evidence type="ECO:0000313" key="1">
    <source>
        <dbReference type="EMBL" id="GES07787.1"/>
    </source>
</evidence>